<reference evidence="2" key="1">
    <citation type="submission" date="2022-07" db="EMBL/GenBank/DDBJ databases">
        <title>Fungi with potential for degradation of polypropylene.</title>
        <authorList>
            <person name="Gostincar C."/>
        </authorList>
    </citation>
    <scope>NUCLEOTIDE SEQUENCE</scope>
    <source>
        <strain evidence="2">EXF-13287</strain>
    </source>
</reference>
<gene>
    <name evidence="2" type="ORF">NKR19_g10329</name>
</gene>
<name>A0AA38RFJ6_9PEZI</name>
<protein>
    <recommendedName>
        <fullName evidence="4">Apple domain-containing protein</fullName>
    </recommendedName>
</protein>
<dbReference type="AlphaFoldDB" id="A0AA38RFJ6"/>
<proteinExistence type="predicted"/>
<feature type="signal peptide" evidence="1">
    <location>
        <begin position="1"/>
        <end position="22"/>
    </location>
</feature>
<accession>A0AA38RFJ6</accession>
<dbReference type="Proteomes" id="UP001174691">
    <property type="component" value="Unassembled WGS sequence"/>
</dbReference>
<feature type="chain" id="PRO_5041355382" description="Apple domain-containing protein" evidence="1">
    <location>
        <begin position="23"/>
        <end position="306"/>
    </location>
</feature>
<evidence type="ECO:0008006" key="4">
    <source>
        <dbReference type="Google" id="ProtNLM"/>
    </source>
</evidence>
<comment type="caution">
    <text evidence="2">The sequence shown here is derived from an EMBL/GenBank/DDBJ whole genome shotgun (WGS) entry which is preliminary data.</text>
</comment>
<sequence>MAIIRYTRYLMAVAGVVTSVSAAPAFTTTVGPHHTLSASPTATPATCVAGVPAVRPTDGAFPIPFFASVTPAADGTAIASHYMVDSAWIEAHGISGHNVAYTSVDGYTAMKCQYSCNAKDGCVSFMVSSQDACALFDALIEPGQFVVDKDVNTWGAYNKLCNPPAWPYTGNGKRDGVSYQPVARDEKVIGPSFTGAADNCTEMHVVPASSWVNYAPNEDFMSTHGHYTFTNTDTSDGAGFATTHQACHKTCTGFGWCKAVFVSYGAVSSQWGCTLFDVDLTPDLFVEGPTEGKNTWPYGFNQKCPV</sequence>
<evidence type="ECO:0000256" key="1">
    <source>
        <dbReference type="SAM" id="SignalP"/>
    </source>
</evidence>
<evidence type="ECO:0000313" key="2">
    <source>
        <dbReference type="EMBL" id="KAJ9129521.1"/>
    </source>
</evidence>
<evidence type="ECO:0000313" key="3">
    <source>
        <dbReference type="Proteomes" id="UP001174691"/>
    </source>
</evidence>
<keyword evidence="3" id="KW-1185">Reference proteome</keyword>
<keyword evidence="1" id="KW-0732">Signal</keyword>
<dbReference type="EMBL" id="JANBVN010000330">
    <property type="protein sequence ID" value="KAJ9129521.1"/>
    <property type="molecule type" value="Genomic_DNA"/>
</dbReference>
<organism evidence="2 3">
    <name type="scientific">Coniochaeta hoffmannii</name>
    <dbReference type="NCBI Taxonomy" id="91930"/>
    <lineage>
        <taxon>Eukaryota</taxon>
        <taxon>Fungi</taxon>
        <taxon>Dikarya</taxon>
        <taxon>Ascomycota</taxon>
        <taxon>Pezizomycotina</taxon>
        <taxon>Sordariomycetes</taxon>
        <taxon>Sordariomycetidae</taxon>
        <taxon>Coniochaetales</taxon>
        <taxon>Coniochaetaceae</taxon>
        <taxon>Coniochaeta</taxon>
    </lineage>
</organism>